<dbReference type="EMBL" id="SJPL01000001">
    <property type="protein sequence ID" value="TWT71069.1"/>
    <property type="molecule type" value="Genomic_DNA"/>
</dbReference>
<feature type="domain" description="Methyltransferase small" evidence="6">
    <location>
        <begin position="124"/>
        <end position="205"/>
    </location>
</feature>
<evidence type="ECO:0000256" key="4">
    <source>
        <dbReference type="ARBA" id="ARBA00048391"/>
    </source>
</evidence>
<dbReference type="GO" id="GO:0032259">
    <property type="term" value="P:methylation"/>
    <property type="evidence" value="ECO:0007669"/>
    <property type="project" value="UniProtKB-KW"/>
</dbReference>
<dbReference type="InterPro" id="IPR007848">
    <property type="entry name" value="Small_mtfrase_dom"/>
</dbReference>
<evidence type="ECO:0000259" key="6">
    <source>
        <dbReference type="Pfam" id="PF05175"/>
    </source>
</evidence>
<evidence type="ECO:0000256" key="5">
    <source>
        <dbReference type="HAMAP-Rule" id="MF_02126"/>
    </source>
</evidence>
<dbReference type="Gene3D" id="3.40.50.150">
    <property type="entry name" value="Vaccinia Virus protein VP39"/>
    <property type="match status" value="1"/>
</dbReference>
<comment type="caution">
    <text evidence="8">The sequence shown here is derived from an EMBL/GenBank/DDBJ whole genome shotgun (WGS) entry which is preliminary data.</text>
</comment>
<dbReference type="HAMAP" id="MF_02126">
    <property type="entry name" value="RF_methyltr_PrmC"/>
    <property type="match status" value="1"/>
</dbReference>
<dbReference type="NCBIfam" id="TIGR03534">
    <property type="entry name" value="RF_mod_PrmC"/>
    <property type="match status" value="1"/>
</dbReference>
<feature type="binding site" evidence="5">
    <location>
        <begin position="129"/>
        <end position="133"/>
    </location>
    <ligand>
        <name>S-adenosyl-L-methionine</name>
        <dbReference type="ChEBI" id="CHEBI:59789"/>
    </ligand>
</feature>
<reference evidence="8 9" key="1">
    <citation type="submission" date="2019-02" db="EMBL/GenBank/DDBJ databases">
        <title>Deep-cultivation of Planctomycetes and their phenomic and genomic characterization uncovers novel biology.</title>
        <authorList>
            <person name="Wiegand S."/>
            <person name="Jogler M."/>
            <person name="Boedeker C."/>
            <person name="Pinto D."/>
            <person name="Vollmers J."/>
            <person name="Rivas-Marin E."/>
            <person name="Kohn T."/>
            <person name="Peeters S.H."/>
            <person name="Heuer A."/>
            <person name="Rast P."/>
            <person name="Oberbeckmann S."/>
            <person name="Bunk B."/>
            <person name="Jeske O."/>
            <person name="Meyerdierks A."/>
            <person name="Storesund J.E."/>
            <person name="Kallscheuer N."/>
            <person name="Luecker S."/>
            <person name="Lage O.M."/>
            <person name="Pohl T."/>
            <person name="Merkel B.J."/>
            <person name="Hornburger P."/>
            <person name="Mueller R.-W."/>
            <person name="Bruemmer F."/>
            <person name="Labrenz M."/>
            <person name="Spormann A.M."/>
            <person name="Op Den Camp H."/>
            <person name="Overmann J."/>
            <person name="Amann R."/>
            <person name="Jetten M.S.M."/>
            <person name="Mascher T."/>
            <person name="Medema M.H."/>
            <person name="Devos D.P."/>
            <person name="Kaster A.-K."/>
            <person name="Ovreas L."/>
            <person name="Rohde M."/>
            <person name="Galperin M.Y."/>
            <person name="Jogler C."/>
        </authorList>
    </citation>
    <scope>NUCLEOTIDE SEQUENCE [LARGE SCALE GENOMIC DNA]</scope>
    <source>
        <strain evidence="8 9">Pan14r</strain>
    </source>
</reference>
<dbReference type="InterPro" id="IPR019874">
    <property type="entry name" value="RF_methyltr_PrmC"/>
</dbReference>
<name>A0A5C5Y7X0_9PLAN</name>
<dbReference type="AlphaFoldDB" id="A0A5C5Y7X0"/>
<proteinExistence type="inferred from homology"/>
<dbReference type="InterPro" id="IPR004556">
    <property type="entry name" value="HemK-like"/>
</dbReference>
<feature type="binding site" evidence="5">
    <location>
        <position position="152"/>
    </location>
    <ligand>
        <name>S-adenosyl-L-methionine</name>
        <dbReference type="ChEBI" id="CHEBI:59789"/>
    </ligand>
</feature>
<dbReference type="Pfam" id="PF05175">
    <property type="entry name" value="MTS"/>
    <property type="match status" value="1"/>
</dbReference>
<comment type="similarity">
    <text evidence="5">Belongs to the protein N5-glutamine methyltransferase family. PrmC subfamily.</text>
</comment>
<dbReference type="Proteomes" id="UP000317238">
    <property type="component" value="Unassembled WGS sequence"/>
</dbReference>
<keyword evidence="9" id="KW-1185">Reference proteome</keyword>
<dbReference type="InterPro" id="IPR050320">
    <property type="entry name" value="N5-glutamine_MTase"/>
</dbReference>
<keyword evidence="1 5" id="KW-0489">Methyltransferase</keyword>
<dbReference type="InterPro" id="IPR040758">
    <property type="entry name" value="PrmC_N"/>
</dbReference>
<dbReference type="Gene3D" id="1.10.8.10">
    <property type="entry name" value="DNA helicase RuvA subunit, C-terminal domain"/>
    <property type="match status" value="1"/>
</dbReference>
<evidence type="ECO:0000256" key="1">
    <source>
        <dbReference type="ARBA" id="ARBA00022603"/>
    </source>
</evidence>
<gene>
    <name evidence="5 8" type="primary">prmC</name>
    <name evidence="8" type="ORF">Pan14r_33790</name>
</gene>
<comment type="catalytic activity">
    <reaction evidence="4 5">
        <text>L-glutaminyl-[peptide chain release factor] + S-adenosyl-L-methionine = N(5)-methyl-L-glutaminyl-[peptide chain release factor] + S-adenosyl-L-homocysteine + H(+)</text>
        <dbReference type="Rhea" id="RHEA:42896"/>
        <dbReference type="Rhea" id="RHEA-COMP:10271"/>
        <dbReference type="Rhea" id="RHEA-COMP:10272"/>
        <dbReference type="ChEBI" id="CHEBI:15378"/>
        <dbReference type="ChEBI" id="CHEBI:30011"/>
        <dbReference type="ChEBI" id="CHEBI:57856"/>
        <dbReference type="ChEBI" id="CHEBI:59789"/>
        <dbReference type="ChEBI" id="CHEBI:61891"/>
        <dbReference type="EC" id="2.1.1.297"/>
    </reaction>
</comment>
<protein>
    <recommendedName>
        <fullName evidence="5">Release factor glutamine methyltransferase</fullName>
        <shortName evidence="5">RF MTase</shortName>
        <ecNumber evidence="5">2.1.1.297</ecNumber>
    </recommendedName>
    <alternativeName>
        <fullName evidence="5">N5-glutamine methyltransferase PrmC</fullName>
    </alternativeName>
    <alternativeName>
        <fullName evidence="5">Protein-(glutamine-N5) MTase PrmC</fullName>
    </alternativeName>
    <alternativeName>
        <fullName evidence="5">Protein-glutamine N-methyltransferase PrmC</fullName>
    </alternativeName>
</protein>
<sequence>MSQEPWTVLRLLEWTTDFFRKHGSDSPRLDAEVLLAHARECSRMELYTAFNEEPAEPQRVAFRELVRRRGEGVPVAQLVGFKEFYSLKFRVDEHVLIPRPETEHLVVEALDLCKSDFAGTDPIRIADVGTGSGAIAVSLAKHADKAKLTAIDISEPALEIARWNATHHEVDDRIDFVQGDLLDTLDDQAAFELICSNPPYVSEDEYEELSESVRLYEPVEALVSGPTGTETIQRLIDQASGRLVSGGALLIELSPMIASRCLEMLQAADGFSDARLVKDLAGHQRLLVGRRR</sequence>
<dbReference type="Pfam" id="PF17827">
    <property type="entry name" value="PrmC_N"/>
    <property type="match status" value="1"/>
</dbReference>
<dbReference type="RefSeq" id="WP_145303262.1">
    <property type="nucleotide sequence ID" value="NZ_CP036319.1"/>
</dbReference>
<comment type="caution">
    <text evidence="5">Lacks conserved residue(s) required for the propagation of feature annotation.</text>
</comment>
<dbReference type="EC" id="2.1.1.297" evidence="5"/>
<organism evidence="8 9">
    <name type="scientific">Crateriforma conspicua</name>
    <dbReference type="NCBI Taxonomy" id="2527996"/>
    <lineage>
        <taxon>Bacteria</taxon>
        <taxon>Pseudomonadati</taxon>
        <taxon>Planctomycetota</taxon>
        <taxon>Planctomycetia</taxon>
        <taxon>Planctomycetales</taxon>
        <taxon>Planctomycetaceae</taxon>
        <taxon>Crateriforma</taxon>
    </lineage>
</organism>
<evidence type="ECO:0000313" key="8">
    <source>
        <dbReference type="EMBL" id="TWT71069.1"/>
    </source>
</evidence>
<keyword evidence="3 5" id="KW-0949">S-adenosyl-L-methionine</keyword>
<dbReference type="SUPFAM" id="SSF53335">
    <property type="entry name" value="S-adenosyl-L-methionine-dependent methyltransferases"/>
    <property type="match status" value="1"/>
</dbReference>
<comment type="function">
    <text evidence="5">Methylates the class 1 translation termination release factors RF1/PrfA and RF2/PrfB on the glutamine residue of the universally conserved GGQ motif.</text>
</comment>
<evidence type="ECO:0000259" key="7">
    <source>
        <dbReference type="Pfam" id="PF17827"/>
    </source>
</evidence>
<accession>A0A5C5Y7X0</accession>
<dbReference type="CDD" id="cd02440">
    <property type="entry name" value="AdoMet_MTases"/>
    <property type="match status" value="1"/>
</dbReference>
<dbReference type="GO" id="GO:0102559">
    <property type="term" value="F:peptide chain release factor N(5)-glutamine methyltransferase activity"/>
    <property type="evidence" value="ECO:0007669"/>
    <property type="project" value="UniProtKB-EC"/>
</dbReference>
<evidence type="ECO:0000256" key="2">
    <source>
        <dbReference type="ARBA" id="ARBA00022679"/>
    </source>
</evidence>
<dbReference type="NCBIfam" id="TIGR00536">
    <property type="entry name" value="hemK_fam"/>
    <property type="match status" value="1"/>
</dbReference>
<evidence type="ECO:0000313" key="9">
    <source>
        <dbReference type="Proteomes" id="UP000317238"/>
    </source>
</evidence>
<dbReference type="InterPro" id="IPR029063">
    <property type="entry name" value="SAM-dependent_MTases_sf"/>
</dbReference>
<dbReference type="OrthoDB" id="9800643at2"/>
<keyword evidence="2 5" id="KW-0808">Transferase</keyword>
<evidence type="ECO:0000256" key="3">
    <source>
        <dbReference type="ARBA" id="ARBA00022691"/>
    </source>
</evidence>
<feature type="binding site" evidence="5">
    <location>
        <begin position="197"/>
        <end position="200"/>
    </location>
    <ligand>
        <name>substrate</name>
    </ligand>
</feature>
<dbReference type="PANTHER" id="PTHR18895">
    <property type="entry name" value="HEMK METHYLTRANSFERASE"/>
    <property type="match status" value="1"/>
</dbReference>
<feature type="binding site" evidence="5">
    <location>
        <position position="197"/>
    </location>
    <ligand>
        <name>S-adenosyl-L-methionine</name>
        <dbReference type="ChEBI" id="CHEBI:59789"/>
    </ligand>
</feature>
<dbReference type="PANTHER" id="PTHR18895:SF74">
    <property type="entry name" value="MTRF1L RELEASE FACTOR GLUTAMINE METHYLTRANSFERASE"/>
    <property type="match status" value="1"/>
</dbReference>
<feature type="domain" description="Release factor glutamine methyltransferase N-terminal" evidence="7">
    <location>
        <begin position="11"/>
        <end position="80"/>
    </location>
</feature>